<sequence>MSSKANEDVAGLNLHSLYSESMMMMKLLTNQFTFVTISLSEPESQSNLNVIPPAAHRYYGGFALSSSCSLTPFVFPPHRRRVASSDQSYFVFTASSHQP</sequence>
<protein>
    <submittedName>
        <fullName evidence="1">Uncharacterized protein</fullName>
    </submittedName>
</protein>
<comment type="caution">
    <text evidence="1">The sequence shown here is derived from an EMBL/GenBank/DDBJ whole genome shotgun (WGS) entry which is preliminary data.</text>
</comment>
<name>A0A9Q0GYR4_9MAGN</name>
<evidence type="ECO:0000313" key="1">
    <source>
        <dbReference type="EMBL" id="KAJ4956353.1"/>
    </source>
</evidence>
<dbReference type="AlphaFoldDB" id="A0A9Q0GYR4"/>
<dbReference type="EMBL" id="JAMYWD010000011">
    <property type="protein sequence ID" value="KAJ4956353.1"/>
    <property type="molecule type" value="Genomic_DNA"/>
</dbReference>
<accession>A0A9Q0GYR4</accession>
<organism evidence="1 2">
    <name type="scientific">Protea cynaroides</name>
    <dbReference type="NCBI Taxonomy" id="273540"/>
    <lineage>
        <taxon>Eukaryota</taxon>
        <taxon>Viridiplantae</taxon>
        <taxon>Streptophyta</taxon>
        <taxon>Embryophyta</taxon>
        <taxon>Tracheophyta</taxon>
        <taxon>Spermatophyta</taxon>
        <taxon>Magnoliopsida</taxon>
        <taxon>Proteales</taxon>
        <taxon>Proteaceae</taxon>
        <taxon>Protea</taxon>
    </lineage>
</organism>
<reference evidence="1" key="1">
    <citation type="journal article" date="2023" name="Plant J.">
        <title>The genome of the king protea, Protea cynaroides.</title>
        <authorList>
            <person name="Chang J."/>
            <person name="Duong T.A."/>
            <person name="Schoeman C."/>
            <person name="Ma X."/>
            <person name="Roodt D."/>
            <person name="Barker N."/>
            <person name="Li Z."/>
            <person name="Van de Peer Y."/>
            <person name="Mizrachi E."/>
        </authorList>
    </citation>
    <scope>NUCLEOTIDE SEQUENCE</scope>
    <source>
        <tissue evidence="1">Young leaves</tissue>
    </source>
</reference>
<evidence type="ECO:0000313" key="2">
    <source>
        <dbReference type="Proteomes" id="UP001141806"/>
    </source>
</evidence>
<proteinExistence type="predicted"/>
<gene>
    <name evidence="1" type="ORF">NE237_013136</name>
</gene>
<dbReference type="Proteomes" id="UP001141806">
    <property type="component" value="Unassembled WGS sequence"/>
</dbReference>
<keyword evidence="2" id="KW-1185">Reference proteome</keyword>